<evidence type="ECO:0000313" key="1">
    <source>
        <dbReference type="EMBL" id="EGB11296.1"/>
    </source>
</evidence>
<organism evidence="2">
    <name type="scientific">Aureococcus anophagefferens</name>
    <name type="common">Harmful bloom alga</name>
    <dbReference type="NCBI Taxonomy" id="44056"/>
    <lineage>
        <taxon>Eukaryota</taxon>
        <taxon>Sar</taxon>
        <taxon>Stramenopiles</taxon>
        <taxon>Ochrophyta</taxon>
        <taxon>Pelagophyceae</taxon>
        <taxon>Pelagomonadales</taxon>
        <taxon>Pelagomonadaceae</taxon>
        <taxon>Aureococcus</taxon>
    </lineage>
</organism>
<dbReference type="KEGG" id="aaf:AURANDRAFT_61675"/>
<dbReference type="GeneID" id="20223575"/>
<keyword evidence="2" id="KW-1185">Reference proteome</keyword>
<dbReference type="RefSeq" id="XP_009033680.1">
    <property type="nucleotide sequence ID" value="XM_009035432.1"/>
</dbReference>
<proteinExistence type="predicted"/>
<dbReference type="AlphaFoldDB" id="F0Y0Y6"/>
<dbReference type="EMBL" id="GL833122">
    <property type="protein sequence ID" value="EGB11296.1"/>
    <property type="molecule type" value="Genomic_DNA"/>
</dbReference>
<dbReference type="InParanoid" id="F0Y0Y6"/>
<protein>
    <submittedName>
        <fullName evidence="1">Uncharacterized protein</fullName>
    </submittedName>
</protein>
<accession>F0Y0Y6</accession>
<name>F0Y0Y6_AURAN</name>
<evidence type="ECO:0000313" key="2">
    <source>
        <dbReference type="Proteomes" id="UP000002729"/>
    </source>
</evidence>
<sequence>MAEDATLLEGRKTKLELSKDATLCGTPKQQRNFIWVAFYALAITCGLVLRRASILEREATLDAAMDPSAWEIKVLNCANLRCHLSVKTSVAFPKAASFVVSYWPLDAAEYAVYSREHEVSSAATEVELYRLRPHTQYVARVRLKAEGFDKIVVVAEQTFESNAVGCNKFDNGPMVRIEGDPSFELLLFPYMDGETDSFRGLVAVDRAGYAVWYFNRTISAPGAHVEAFSQFTSMRDTAHFCVNDQNTVSVFVADAAGSVGATLLPEHVSNRTKNGTALESWTFMGHECRATRGGQIVTTGFALADVGSQKLEVEDESIHYLAEEFFLLWDPFVEDEPVTELVWVSDYVSLEDAVKALDGEGDNEKVIMEIVDVDGAVAATGSYLMYFHVSSVSLAPDEDLYVVTLRNLHTVIAINRTSLELVWQFSSVLERNDFSFASPSDRFWDPHDAVLDTVNGTQRLCLMDEGYFRDACEEQSESVDYYCYSRGVCYVLDAASGSASKAYDYSFPNNGVLSSLHLEAMDVFNKNGGDVVPVPDTRHMLTAFTSVYKTQFASNSYAFETDADGGETKAIIKLPHIEDWTSASGGTSGLYRVLPITSVNGEGAHAPEAWLSHTS</sequence>
<gene>
    <name evidence="1" type="ORF">AURANDRAFT_61675</name>
</gene>
<dbReference type="Proteomes" id="UP000002729">
    <property type="component" value="Unassembled WGS sequence"/>
</dbReference>
<reference evidence="1 2" key="1">
    <citation type="journal article" date="2011" name="Proc. Natl. Acad. Sci. U.S.A.">
        <title>Niche of harmful alga Aureococcus anophagefferens revealed through ecogenomics.</title>
        <authorList>
            <person name="Gobler C.J."/>
            <person name="Berry D.L."/>
            <person name="Dyhrman S.T."/>
            <person name="Wilhelm S.W."/>
            <person name="Salamov A."/>
            <person name="Lobanov A.V."/>
            <person name="Zhang Y."/>
            <person name="Collier J.L."/>
            <person name="Wurch L.L."/>
            <person name="Kustka A.B."/>
            <person name="Dill B.D."/>
            <person name="Shah M."/>
            <person name="VerBerkmoes N.C."/>
            <person name="Kuo A."/>
            <person name="Terry A."/>
            <person name="Pangilinan J."/>
            <person name="Lindquist E.A."/>
            <person name="Lucas S."/>
            <person name="Paulsen I.T."/>
            <person name="Hattenrath-Lehmann T.K."/>
            <person name="Talmage S.C."/>
            <person name="Walker E.A."/>
            <person name="Koch F."/>
            <person name="Burson A.M."/>
            <person name="Marcoval M.A."/>
            <person name="Tang Y.Z."/>
            <person name="Lecleir G.R."/>
            <person name="Coyne K.J."/>
            <person name="Berg G.M."/>
            <person name="Bertrand E.M."/>
            <person name="Saito M.A."/>
            <person name="Gladyshev V.N."/>
            <person name="Grigoriev I.V."/>
        </authorList>
    </citation>
    <scope>NUCLEOTIDE SEQUENCE [LARGE SCALE GENOMIC DNA]</scope>
    <source>
        <strain evidence="2">CCMP 1984</strain>
    </source>
</reference>